<dbReference type="InterPro" id="IPR012437">
    <property type="entry name" value="DUF1638"/>
</dbReference>
<evidence type="ECO:0000313" key="2">
    <source>
        <dbReference type="EMBL" id="ACM26919.1"/>
    </source>
</evidence>
<dbReference type="Pfam" id="PF07796">
    <property type="entry name" value="DUF1638"/>
    <property type="match status" value="1"/>
</dbReference>
<dbReference type="HOGENOM" id="CLU_1288014_0_0_5"/>
<dbReference type="KEGG" id="ara:Arad_2823"/>
<proteinExistence type="predicted"/>
<dbReference type="STRING" id="311403.Arad_2823"/>
<reference evidence="2 3" key="1">
    <citation type="journal article" date="2009" name="J. Bacteriol.">
        <title>Genome sequences of three Agrobacterium biovars help elucidate the evolution of multichromosome genomes in bacteria.</title>
        <authorList>
            <person name="Slater S.C."/>
            <person name="Goldman B.S."/>
            <person name="Goodner B."/>
            <person name="Setubal J.C."/>
            <person name="Farrand S.K."/>
            <person name="Nester E.W."/>
            <person name="Burr T.J."/>
            <person name="Banta L."/>
            <person name="Dickerman A.W."/>
            <person name="Paulsen I."/>
            <person name="Otten L."/>
            <person name="Suen G."/>
            <person name="Welch R."/>
            <person name="Almeida N.F."/>
            <person name="Arnold F."/>
            <person name="Burton O.T."/>
            <person name="Du Z."/>
            <person name="Ewing A."/>
            <person name="Godsy E."/>
            <person name="Heisel S."/>
            <person name="Houmiel K.L."/>
            <person name="Jhaveri J."/>
            <person name="Lu J."/>
            <person name="Miller N.M."/>
            <person name="Norton S."/>
            <person name="Chen Q."/>
            <person name="Phoolcharoen W."/>
            <person name="Ohlin V."/>
            <person name="Ondrusek D."/>
            <person name="Pride N."/>
            <person name="Stricklin S.L."/>
            <person name="Sun J."/>
            <person name="Wheeler C."/>
            <person name="Wilson L."/>
            <person name="Zhu H."/>
            <person name="Wood D.W."/>
        </authorList>
    </citation>
    <scope>NUCLEOTIDE SEQUENCE [LARGE SCALE GENOMIC DNA]</scope>
    <source>
        <strain evidence="3">K84 / ATCC BAA-868</strain>
    </source>
</reference>
<evidence type="ECO:0000313" key="3">
    <source>
        <dbReference type="Proteomes" id="UP000001600"/>
    </source>
</evidence>
<dbReference type="AlphaFoldDB" id="B9JGE4"/>
<dbReference type="EMBL" id="CP000628">
    <property type="protein sequence ID" value="ACM26919.1"/>
    <property type="molecule type" value="Genomic_DNA"/>
</dbReference>
<dbReference type="eggNOG" id="ENOG502Z8BR">
    <property type="taxonomic scope" value="Bacteria"/>
</dbReference>
<gene>
    <name evidence="2" type="ordered locus">Arad_2823</name>
</gene>
<evidence type="ECO:0000259" key="1">
    <source>
        <dbReference type="Pfam" id="PF07796"/>
    </source>
</evidence>
<accession>B9JGE4</accession>
<feature type="domain" description="DUF1638" evidence="1">
    <location>
        <begin position="82"/>
        <end position="238"/>
    </location>
</feature>
<name>B9JGE4_RHIR8</name>
<protein>
    <recommendedName>
        <fullName evidence="1">DUF1638 domain-containing protein</fullName>
    </recommendedName>
</protein>
<sequence>MLAHEASSIRTAQATAILVNVGEVMIGNPLGMDIDRQKAEKKPPPKKRTTSQKVHVIACGAIAREILAVTRINNLDHIDLHCLPAIYHSYPQKIAPALEEAIANARARGFETIFIGYADCGTGGDIDKICEREGIERLSGPHCYSFFSGNEAFAAREDDITSFFLTDFLARQFEAFVIVPLGLDRHPELRDMYFGNYRKVVYLSQEEDPALQEKAKAAAAFLGLDYEYRFTGYGDLARELLAV</sequence>
<dbReference type="Proteomes" id="UP000001600">
    <property type="component" value="Chromosome 1"/>
</dbReference>
<organism evidence="2 3">
    <name type="scientific">Rhizobium rhizogenes (strain K84 / ATCC BAA-868)</name>
    <name type="common">Agrobacterium radiobacter</name>
    <dbReference type="NCBI Taxonomy" id="311403"/>
    <lineage>
        <taxon>Bacteria</taxon>
        <taxon>Pseudomonadati</taxon>
        <taxon>Pseudomonadota</taxon>
        <taxon>Alphaproteobacteria</taxon>
        <taxon>Hyphomicrobiales</taxon>
        <taxon>Rhizobiaceae</taxon>
        <taxon>Rhizobium/Agrobacterium group</taxon>
        <taxon>Rhizobium</taxon>
    </lineage>
</organism>